<dbReference type="EMBL" id="UGGP01000001">
    <property type="protein sequence ID" value="STO07435.1"/>
    <property type="molecule type" value="Genomic_DNA"/>
</dbReference>
<dbReference type="Pfam" id="PF03551">
    <property type="entry name" value="PadR"/>
    <property type="match status" value="1"/>
</dbReference>
<dbReference type="InterPro" id="IPR052509">
    <property type="entry name" value="Metal_resp_DNA-bind_regulator"/>
</dbReference>
<organism evidence="2 3">
    <name type="scientific">Exiguobacterium aurantiacum</name>
    <dbReference type="NCBI Taxonomy" id="33987"/>
    <lineage>
        <taxon>Bacteria</taxon>
        <taxon>Bacillati</taxon>
        <taxon>Bacillota</taxon>
        <taxon>Bacilli</taxon>
        <taxon>Bacillales</taxon>
        <taxon>Bacillales Family XII. Incertae Sedis</taxon>
        <taxon>Exiguobacterium</taxon>
    </lineage>
</organism>
<dbReference type="InterPro" id="IPR036388">
    <property type="entry name" value="WH-like_DNA-bd_sf"/>
</dbReference>
<dbReference type="Gene3D" id="1.10.10.10">
    <property type="entry name" value="Winged helix-like DNA-binding domain superfamily/Winged helix DNA-binding domain"/>
    <property type="match status" value="1"/>
</dbReference>
<dbReference type="AlphaFoldDB" id="A0A377FSI8"/>
<dbReference type="Proteomes" id="UP000254060">
    <property type="component" value="Unassembled WGS sequence"/>
</dbReference>
<dbReference type="InterPro" id="IPR036390">
    <property type="entry name" value="WH_DNA-bd_sf"/>
</dbReference>
<dbReference type="InterPro" id="IPR005149">
    <property type="entry name" value="Tscrpt_reg_PadR_N"/>
</dbReference>
<accession>A0A377FSI8</accession>
<reference evidence="2 3" key="1">
    <citation type="submission" date="2018-06" db="EMBL/GenBank/DDBJ databases">
        <authorList>
            <consortium name="Pathogen Informatics"/>
            <person name="Doyle S."/>
        </authorList>
    </citation>
    <scope>NUCLEOTIDE SEQUENCE [LARGE SCALE GENOMIC DNA]</scope>
    <source>
        <strain evidence="2 3">NCTC13163</strain>
    </source>
</reference>
<evidence type="ECO:0000259" key="1">
    <source>
        <dbReference type="Pfam" id="PF03551"/>
    </source>
</evidence>
<dbReference type="STRING" id="1397694.GCA_000702585_01296"/>
<evidence type="ECO:0000313" key="3">
    <source>
        <dbReference type="Proteomes" id="UP000254060"/>
    </source>
</evidence>
<name>A0A377FSI8_9BACL</name>
<evidence type="ECO:0000313" key="2">
    <source>
        <dbReference type="EMBL" id="STO07435.1"/>
    </source>
</evidence>
<feature type="domain" description="Transcription regulator PadR N-terminal" evidence="1">
    <location>
        <begin position="22"/>
        <end position="86"/>
    </location>
</feature>
<dbReference type="PANTHER" id="PTHR33169:SF13">
    <property type="entry name" value="PADR-FAMILY TRANSCRIPTIONAL REGULATOR"/>
    <property type="match status" value="1"/>
</dbReference>
<sequence length="108" mass="11923">MKKPLGNVALTEAVYYVLLSLQVPRHGYGIMQLVQELSNGRVQLAAGTLYGALNSLVEKEWIEAVQGVNGRKKEYLITVKGQAVLEAELVRLEELVANGKQWIGENKS</sequence>
<protein>
    <submittedName>
        <fullName evidence="2">Transcriptional regulator, Acidobacterial, PadR-family</fullName>
    </submittedName>
</protein>
<dbReference type="SUPFAM" id="SSF46785">
    <property type="entry name" value="Winged helix' DNA-binding domain"/>
    <property type="match status" value="1"/>
</dbReference>
<dbReference type="OrthoDB" id="9814826at2"/>
<gene>
    <name evidence="2" type="ORF">NCTC13163_00782</name>
</gene>
<dbReference type="PANTHER" id="PTHR33169">
    <property type="entry name" value="PADR-FAMILY TRANSCRIPTIONAL REGULATOR"/>
    <property type="match status" value="1"/>
</dbReference>
<dbReference type="RefSeq" id="WP_024370548.1">
    <property type="nucleotide sequence ID" value="NZ_UGGP01000001.1"/>
</dbReference>
<proteinExistence type="predicted"/>